<dbReference type="Proteomes" id="UP001153292">
    <property type="component" value="Chromosome 15"/>
</dbReference>
<feature type="region of interest" description="Disordered" evidence="1">
    <location>
        <begin position="122"/>
        <end position="155"/>
    </location>
</feature>
<evidence type="ECO:0000256" key="1">
    <source>
        <dbReference type="SAM" id="MobiDB-lite"/>
    </source>
</evidence>
<protein>
    <recommendedName>
        <fullName evidence="4">Ashwin</fullName>
    </recommendedName>
</protein>
<evidence type="ECO:0008006" key="4">
    <source>
        <dbReference type="Google" id="ProtNLM"/>
    </source>
</evidence>
<evidence type="ECO:0000313" key="3">
    <source>
        <dbReference type="Proteomes" id="UP001153292"/>
    </source>
</evidence>
<reference evidence="2" key="1">
    <citation type="submission" date="2021-12" db="EMBL/GenBank/DDBJ databases">
        <authorList>
            <person name="King R."/>
        </authorList>
    </citation>
    <scope>NUCLEOTIDE SEQUENCE</scope>
</reference>
<sequence length="155" mass="17958">MSVPCDMLLHPELLSNDQLINIIQQRHLHIPNVERMQRDELLELFHNFCVPYGQRKYKDTGRGKLLNQTRNMCSEPPVKLNVFNDSQSRKIPYPERCDRLKPPPDLLSGHLKRIKLDIRPVSDVNNSKRKMSIDSATPATDSPPPKKEKKAITWP</sequence>
<dbReference type="Pfam" id="PF15323">
    <property type="entry name" value="Ashwin"/>
    <property type="match status" value="1"/>
</dbReference>
<keyword evidence="3" id="KW-1185">Reference proteome</keyword>
<dbReference type="EMBL" id="OU963908">
    <property type="protein sequence ID" value="CAH0399677.1"/>
    <property type="molecule type" value="Genomic_DNA"/>
</dbReference>
<gene>
    <name evidence="2" type="ORF">CHILSU_LOCUS2833</name>
</gene>
<organism evidence="2 3">
    <name type="scientific">Chilo suppressalis</name>
    <name type="common">Asiatic rice borer moth</name>
    <dbReference type="NCBI Taxonomy" id="168631"/>
    <lineage>
        <taxon>Eukaryota</taxon>
        <taxon>Metazoa</taxon>
        <taxon>Ecdysozoa</taxon>
        <taxon>Arthropoda</taxon>
        <taxon>Hexapoda</taxon>
        <taxon>Insecta</taxon>
        <taxon>Pterygota</taxon>
        <taxon>Neoptera</taxon>
        <taxon>Endopterygota</taxon>
        <taxon>Lepidoptera</taxon>
        <taxon>Glossata</taxon>
        <taxon>Ditrysia</taxon>
        <taxon>Pyraloidea</taxon>
        <taxon>Crambidae</taxon>
        <taxon>Crambinae</taxon>
        <taxon>Chilo</taxon>
    </lineage>
</organism>
<proteinExistence type="predicted"/>
<accession>A0ABN8AZU4</accession>
<name>A0ABN8AZU4_CHISP</name>
<dbReference type="InterPro" id="IPR024887">
    <property type="entry name" value="Ashwin"/>
</dbReference>
<evidence type="ECO:0000313" key="2">
    <source>
        <dbReference type="EMBL" id="CAH0399677.1"/>
    </source>
</evidence>